<comment type="caution">
    <text evidence="5">The sequence shown here is derived from an EMBL/GenBank/DDBJ whole genome shotgun (WGS) entry which is preliminary data.</text>
</comment>
<proteinExistence type="predicted"/>
<evidence type="ECO:0000256" key="3">
    <source>
        <dbReference type="SAM" id="Phobius"/>
    </source>
</evidence>
<reference evidence="5" key="1">
    <citation type="submission" date="2020-12" db="EMBL/GenBank/DDBJ databases">
        <title>Metabolic potential, ecology and presence of endohyphal bacteria is reflected in genomic diversity of Mucoromycotina.</title>
        <authorList>
            <person name="Muszewska A."/>
            <person name="Okrasinska A."/>
            <person name="Steczkiewicz K."/>
            <person name="Drgas O."/>
            <person name="Orlowska M."/>
            <person name="Perlinska-Lenart U."/>
            <person name="Aleksandrzak-Piekarczyk T."/>
            <person name="Szatraj K."/>
            <person name="Zielenkiewicz U."/>
            <person name="Pilsyk S."/>
            <person name="Malc E."/>
            <person name="Mieczkowski P."/>
            <person name="Kruszewska J.S."/>
            <person name="Biernat P."/>
            <person name="Pawlowska J."/>
        </authorList>
    </citation>
    <scope>NUCLEOTIDE SEQUENCE</scope>
    <source>
        <strain evidence="5">CBS 226.32</strain>
    </source>
</reference>
<dbReference type="InterPro" id="IPR001452">
    <property type="entry name" value="SH3_domain"/>
</dbReference>
<keyword evidence="3" id="KW-0812">Transmembrane</keyword>
<dbReference type="AlphaFoldDB" id="A0A8H7R8B7"/>
<dbReference type="EMBL" id="JAEPRC010000156">
    <property type="protein sequence ID" value="KAG2206224.1"/>
    <property type="molecule type" value="Genomic_DNA"/>
</dbReference>
<evidence type="ECO:0000259" key="4">
    <source>
        <dbReference type="PROSITE" id="PS50002"/>
    </source>
</evidence>
<dbReference type="InterPro" id="IPR036028">
    <property type="entry name" value="SH3-like_dom_sf"/>
</dbReference>
<evidence type="ECO:0000256" key="1">
    <source>
        <dbReference type="ARBA" id="ARBA00022443"/>
    </source>
</evidence>
<organism evidence="5 6">
    <name type="scientific">Mucor plumbeus</name>
    <dbReference type="NCBI Taxonomy" id="97098"/>
    <lineage>
        <taxon>Eukaryota</taxon>
        <taxon>Fungi</taxon>
        <taxon>Fungi incertae sedis</taxon>
        <taxon>Mucoromycota</taxon>
        <taxon>Mucoromycotina</taxon>
        <taxon>Mucoromycetes</taxon>
        <taxon>Mucorales</taxon>
        <taxon>Mucorineae</taxon>
        <taxon>Mucoraceae</taxon>
        <taxon>Mucor</taxon>
    </lineage>
</organism>
<feature type="domain" description="SH3" evidence="4">
    <location>
        <begin position="221"/>
        <end position="281"/>
    </location>
</feature>
<dbReference type="Pfam" id="PF14604">
    <property type="entry name" value="SH3_9"/>
    <property type="match status" value="1"/>
</dbReference>
<dbReference type="Gene3D" id="2.30.30.40">
    <property type="entry name" value="SH3 Domains"/>
    <property type="match status" value="1"/>
</dbReference>
<dbReference type="PROSITE" id="PS50002">
    <property type="entry name" value="SH3"/>
    <property type="match status" value="1"/>
</dbReference>
<protein>
    <recommendedName>
        <fullName evidence="4">SH3 domain-containing protein</fullName>
    </recommendedName>
</protein>
<name>A0A8H7R8B7_9FUNG</name>
<evidence type="ECO:0000313" key="6">
    <source>
        <dbReference type="Proteomes" id="UP000650833"/>
    </source>
</evidence>
<keyword evidence="1 2" id="KW-0728">SH3 domain</keyword>
<gene>
    <name evidence="5" type="ORF">INT46_006392</name>
</gene>
<keyword evidence="3" id="KW-1133">Transmembrane helix</keyword>
<keyword evidence="3" id="KW-0472">Membrane</keyword>
<dbReference type="Proteomes" id="UP000650833">
    <property type="component" value="Unassembled WGS sequence"/>
</dbReference>
<dbReference type="SUPFAM" id="SSF50044">
    <property type="entry name" value="SH3-domain"/>
    <property type="match status" value="1"/>
</dbReference>
<accession>A0A8H7R8B7</accession>
<keyword evidence="6" id="KW-1185">Reference proteome</keyword>
<feature type="transmembrane region" description="Helical" evidence="3">
    <location>
        <begin position="103"/>
        <end position="127"/>
    </location>
</feature>
<dbReference type="OrthoDB" id="5340910at2759"/>
<dbReference type="CDD" id="cd12087">
    <property type="entry name" value="TM_EGFR-like"/>
    <property type="match status" value="1"/>
</dbReference>
<evidence type="ECO:0000256" key="2">
    <source>
        <dbReference type="PROSITE-ProRule" id="PRU00192"/>
    </source>
</evidence>
<sequence>MSSSFANNPIQSITAFSIKSNAVTTTTTAPIVALETTISITASTSNSSVIVAQQSSVAPIFSSQLISSFFTSTSTISTTLTPTSTSTSTNSLSLHHKSLSHGALAAIVVGSMIGVLMISGFIFLLVLRKKRSKNHRISYQNQEKSPFPIGTVATSTTPSQHFRHSYRNSTMSQNSTLRSLHSQRITNGFTLFTAAPTVTPDYSVHSPSTPIIDENFWQNSLPIGTFTIISSYRQNLDDELYIQPGDQVQIYTEYDDGWCLGINLTRGGSRGVFPQHCLDKK</sequence>
<evidence type="ECO:0000313" key="5">
    <source>
        <dbReference type="EMBL" id="KAG2206224.1"/>
    </source>
</evidence>